<dbReference type="InterPro" id="IPR029058">
    <property type="entry name" value="AB_hydrolase_fold"/>
</dbReference>
<dbReference type="InterPro" id="IPR002018">
    <property type="entry name" value="CarbesteraseB"/>
</dbReference>
<keyword evidence="2" id="KW-0378">Hydrolase</keyword>
<dbReference type="KEGG" id="act:ACLA_086680"/>
<organism evidence="4 5">
    <name type="scientific">Aspergillus clavatus (strain ATCC 1007 / CBS 513.65 / DSM 816 / NCTC 3887 / NRRL 1 / QM 1276 / 107)</name>
    <dbReference type="NCBI Taxonomy" id="344612"/>
    <lineage>
        <taxon>Eukaryota</taxon>
        <taxon>Fungi</taxon>
        <taxon>Dikarya</taxon>
        <taxon>Ascomycota</taxon>
        <taxon>Pezizomycotina</taxon>
        <taxon>Eurotiomycetes</taxon>
        <taxon>Eurotiomycetidae</taxon>
        <taxon>Eurotiales</taxon>
        <taxon>Aspergillaceae</taxon>
        <taxon>Aspergillus</taxon>
        <taxon>Aspergillus subgen. Fumigati</taxon>
    </lineage>
</organism>
<dbReference type="Gene3D" id="3.40.50.1820">
    <property type="entry name" value="alpha/beta hydrolase"/>
    <property type="match status" value="2"/>
</dbReference>
<dbReference type="VEuPathDB" id="FungiDB:ACLA_086680"/>
<evidence type="ECO:0000256" key="1">
    <source>
        <dbReference type="ARBA" id="ARBA00005964"/>
    </source>
</evidence>
<dbReference type="GO" id="GO:0016787">
    <property type="term" value="F:hydrolase activity"/>
    <property type="evidence" value="ECO:0007669"/>
    <property type="project" value="UniProtKB-KW"/>
</dbReference>
<sequence>MNIVLPFAPANRKVPVMVYVHGGSLMYGGANFSIFDAVNLVSQSVEMKMPIICVNFNYRVGLGGFVANEALSVNFRTTDSRVCMSGLSVSIPPWIMEQHEKQFQAVSQYFQIDLSASGALNCLRRSPRQELANATSGFQGVLSGTGNPCRDVFKIPNYATARASRRLGEPRRGAGALFLYHFDQRSRLKNALQETAYHAHELLYLFINLTKEMNSEEKAMANDFAAAWIRFTNGQKPWVAADEAWKIWEQNSAQATGNEEEDEQVRSYTRVQRFLAMGEGRTWMKWLDGVDALVNERMNLGKTERVSGSI</sequence>
<keyword evidence="5" id="KW-1185">Reference proteome</keyword>
<dbReference type="AlphaFoldDB" id="A1CUI0"/>
<evidence type="ECO:0000259" key="3">
    <source>
        <dbReference type="Pfam" id="PF00135"/>
    </source>
</evidence>
<dbReference type="SUPFAM" id="SSF53474">
    <property type="entry name" value="alpha/beta-Hydrolases"/>
    <property type="match status" value="1"/>
</dbReference>
<dbReference type="EMBL" id="DS027060">
    <property type="protein sequence ID" value="EAW06967.1"/>
    <property type="molecule type" value="Genomic_DNA"/>
</dbReference>
<dbReference type="PANTHER" id="PTHR43142">
    <property type="entry name" value="CARBOXYLIC ESTER HYDROLASE"/>
    <property type="match status" value="1"/>
</dbReference>
<feature type="domain" description="Carboxylesterase type B" evidence="3">
    <location>
        <begin position="1"/>
        <end position="68"/>
    </location>
</feature>
<dbReference type="HOGENOM" id="CLU_897082_0_0_1"/>
<evidence type="ECO:0000313" key="4">
    <source>
        <dbReference type="EMBL" id="EAW06967.1"/>
    </source>
</evidence>
<dbReference type="Pfam" id="PF00135">
    <property type="entry name" value="COesterase"/>
    <property type="match status" value="1"/>
</dbReference>
<protein>
    <recommendedName>
        <fullName evidence="3">Carboxylesterase type B domain-containing protein</fullName>
    </recommendedName>
</protein>
<reference evidence="4 5" key="1">
    <citation type="journal article" date="2008" name="PLoS Genet.">
        <title>Genomic islands in the pathogenic filamentous fungus Aspergillus fumigatus.</title>
        <authorList>
            <person name="Fedorova N.D."/>
            <person name="Khaldi N."/>
            <person name="Joardar V.S."/>
            <person name="Maiti R."/>
            <person name="Amedeo P."/>
            <person name="Anderson M.J."/>
            <person name="Crabtree J."/>
            <person name="Silva J.C."/>
            <person name="Badger J.H."/>
            <person name="Albarraq A."/>
            <person name="Angiuoli S."/>
            <person name="Bussey H."/>
            <person name="Bowyer P."/>
            <person name="Cotty P.J."/>
            <person name="Dyer P.S."/>
            <person name="Egan A."/>
            <person name="Galens K."/>
            <person name="Fraser-Liggett C.M."/>
            <person name="Haas B.J."/>
            <person name="Inman J.M."/>
            <person name="Kent R."/>
            <person name="Lemieux S."/>
            <person name="Malavazi I."/>
            <person name="Orvis J."/>
            <person name="Roemer T."/>
            <person name="Ronning C.M."/>
            <person name="Sundaram J.P."/>
            <person name="Sutton G."/>
            <person name="Turner G."/>
            <person name="Venter J.C."/>
            <person name="White O.R."/>
            <person name="Whitty B.R."/>
            <person name="Youngman P."/>
            <person name="Wolfe K.H."/>
            <person name="Goldman G.H."/>
            <person name="Wortman J.R."/>
            <person name="Jiang B."/>
            <person name="Denning D.W."/>
            <person name="Nierman W.C."/>
        </authorList>
    </citation>
    <scope>NUCLEOTIDE SEQUENCE [LARGE SCALE GENOMIC DNA]</scope>
    <source>
        <strain evidence="5">ATCC 1007 / CBS 513.65 / DSM 816 / NCTC 3887 / NRRL 1</strain>
    </source>
</reference>
<evidence type="ECO:0000256" key="2">
    <source>
        <dbReference type="ARBA" id="ARBA00022801"/>
    </source>
</evidence>
<comment type="similarity">
    <text evidence="1">Belongs to the type-B carboxylesterase/lipase family.</text>
</comment>
<proteinExistence type="inferred from homology"/>
<gene>
    <name evidence="4" type="ORF">ACLA_086680</name>
</gene>
<name>A1CUI0_ASPCL</name>
<dbReference type="RefSeq" id="XP_001268393.1">
    <property type="nucleotide sequence ID" value="XM_001268392.1"/>
</dbReference>
<evidence type="ECO:0000313" key="5">
    <source>
        <dbReference type="Proteomes" id="UP000006701"/>
    </source>
</evidence>
<dbReference type="eggNOG" id="KOG1516">
    <property type="taxonomic scope" value="Eukaryota"/>
</dbReference>
<dbReference type="OrthoDB" id="6846267at2759"/>
<dbReference type="PANTHER" id="PTHR43142:SF1">
    <property type="entry name" value="CARBOXYLIC ESTER HYDROLASE"/>
    <property type="match status" value="1"/>
</dbReference>
<dbReference type="GeneID" id="4700303"/>
<dbReference type="Proteomes" id="UP000006701">
    <property type="component" value="Unassembled WGS sequence"/>
</dbReference>
<accession>A1CUI0</accession>